<organism evidence="7 8">
    <name type="scientific">Rhizobium loti</name>
    <name type="common">Mesorhizobium loti</name>
    <dbReference type="NCBI Taxonomy" id="381"/>
    <lineage>
        <taxon>Bacteria</taxon>
        <taxon>Pseudomonadati</taxon>
        <taxon>Pseudomonadota</taxon>
        <taxon>Alphaproteobacteria</taxon>
        <taxon>Hyphomicrobiales</taxon>
        <taxon>Phyllobacteriaceae</taxon>
        <taxon>Mesorhizobium</taxon>
    </lineage>
</organism>
<dbReference type="GeneID" id="61053184"/>
<sequence length="153" mass="17489">MIRVGVSHEVRDCMKPALRRAGSREIGGILMGQEVARGHFVVVDFSLDEISGERAHFVRDADHHRQALEKFFDRTGHNYQTFNYLGEWHSHPSFSARPSITDLRSMQDLVDGERGIEFAVLLIVKLGFFRRFIVSASLHRRGRQPESVELATN</sequence>
<reference evidence="7 8" key="1">
    <citation type="submission" date="2018-05" db="EMBL/GenBank/DDBJ databases">
        <title>Genomic Encyclopedia of Type Strains, Phase IV (KMG-IV): sequencing the most valuable type-strain genomes for metagenomic binning, comparative biology and taxonomic classification.</title>
        <authorList>
            <person name="Goeker M."/>
        </authorList>
    </citation>
    <scope>NUCLEOTIDE SEQUENCE [LARGE SCALE GENOMIC DNA]</scope>
    <source>
        <strain evidence="7 8">DSM 2626</strain>
    </source>
</reference>
<evidence type="ECO:0000256" key="3">
    <source>
        <dbReference type="ARBA" id="ARBA00022801"/>
    </source>
</evidence>
<feature type="domain" description="JAB" evidence="6">
    <location>
        <begin position="16"/>
        <end position="124"/>
    </location>
</feature>
<keyword evidence="2" id="KW-0479">Metal-binding</keyword>
<dbReference type="InterPro" id="IPR028090">
    <property type="entry name" value="JAB_dom_prok"/>
</dbReference>
<keyword evidence="4" id="KW-0862">Zinc</keyword>
<evidence type="ECO:0000259" key="6">
    <source>
        <dbReference type="Pfam" id="PF14464"/>
    </source>
</evidence>
<keyword evidence="5" id="KW-0482">Metalloprotease</keyword>
<dbReference type="Gene3D" id="3.40.140.10">
    <property type="entry name" value="Cytidine Deaminase, domain 2"/>
    <property type="match status" value="1"/>
</dbReference>
<dbReference type="SUPFAM" id="SSF102712">
    <property type="entry name" value="JAB1/MPN domain"/>
    <property type="match status" value="1"/>
</dbReference>
<evidence type="ECO:0000256" key="1">
    <source>
        <dbReference type="ARBA" id="ARBA00022670"/>
    </source>
</evidence>
<evidence type="ECO:0000313" key="7">
    <source>
        <dbReference type="EMBL" id="PWJ91167.1"/>
    </source>
</evidence>
<dbReference type="GO" id="GO:0006508">
    <property type="term" value="P:proteolysis"/>
    <property type="evidence" value="ECO:0007669"/>
    <property type="project" value="UniProtKB-KW"/>
</dbReference>
<protein>
    <submittedName>
        <fullName evidence="7">Integrative and conjugative element protein (TIGR02256 family)</fullName>
    </submittedName>
</protein>
<dbReference type="Proteomes" id="UP000245631">
    <property type="component" value="Unassembled WGS sequence"/>
</dbReference>
<dbReference type="RefSeq" id="WP_215732068.1">
    <property type="nucleotide sequence ID" value="NZ_QGGH01000004.1"/>
</dbReference>
<gene>
    <name evidence="7" type="ORF">C8D77_104514</name>
</gene>
<dbReference type="GO" id="GO:0008237">
    <property type="term" value="F:metallopeptidase activity"/>
    <property type="evidence" value="ECO:0007669"/>
    <property type="project" value="UniProtKB-KW"/>
</dbReference>
<proteinExistence type="predicted"/>
<dbReference type="GO" id="GO:0046872">
    <property type="term" value="F:metal ion binding"/>
    <property type="evidence" value="ECO:0007669"/>
    <property type="project" value="UniProtKB-KW"/>
</dbReference>
<comment type="caution">
    <text evidence="7">The sequence shown here is derived from an EMBL/GenBank/DDBJ whole genome shotgun (WGS) entry which is preliminary data.</text>
</comment>
<keyword evidence="1" id="KW-0645">Protease</keyword>
<evidence type="ECO:0000313" key="8">
    <source>
        <dbReference type="Proteomes" id="UP000245631"/>
    </source>
</evidence>
<evidence type="ECO:0000256" key="4">
    <source>
        <dbReference type="ARBA" id="ARBA00022833"/>
    </source>
</evidence>
<keyword evidence="3" id="KW-0378">Hydrolase</keyword>
<evidence type="ECO:0000256" key="2">
    <source>
        <dbReference type="ARBA" id="ARBA00022723"/>
    </source>
</evidence>
<dbReference type="Pfam" id="PF14464">
    <property type="entry name" value="Prok-JAB"/>
    <property type="match status" value="1"/>
</dbReference>
<accession>A0A8E2WEP6</accession>
<name>A0A8E2WEP6_RHILI</name>
<dbReference type="AlphaFoldDB" id="A0A8E2WEP6"/>
<dbReference type="EMBL" id="QGGH01000004">
    <property type="protein sequence ID" value="PWJ91167.1"/>
    <property type="molecule type" value="Genomic_DNA"/>
</dbReference>
<evidence type="ECO:0000256" key="5">
    <source>
        <dbReference type="ARBA" id="ARBA00023049"/>
    </source>
</evidence>